<evidence type="ECO:0000256" key="3">
    <source>
        <dbReference type="ARBA" id="ARBA00023134"/>
    </source>
</evidence>
<dbReference type="Proteomes" id="UP000324897">
    <property type="component" value="Chromosome 6"/>
</dbReference>
<proteinExistence type="inferred from homology"/>
<dbReference type="OrthoDB" id="9989112at2759"/>
<dbReference type="PANTHER" id="PTHR47980">
    <property type="entry name" value="LD44762P"/>
    <property type="match status" value="1"/>
</dbReference>
<dbReference type="InterPro" id="IPR050305">
    <property type="entry name" value="Small_GTPase_Rab"/>
</dbReference>
<comment type="similarity">
    <text evidence="1">Belongs to the small GTPase superfamily. Rab family.</text>
</comment>
<evidence type="ECO:0000313" key="5">
    <source>
        <dbReference type="Proteomes" id="UP000324897"/>
    </source>
</evidence>
<reference evidence="4 5" key="1">
    <citation type="journal article" date="2019" name="Sci. Rep.">
        <title>A high-quality genome of Eragrostis curvula grass provides insights into Poaceae evolution and supports new strategies to enhance forage quality.</title>
        <authorList>
            <person name="Carballo J."/>
            <person name="Santos B.A.C.M."/>
            <person name="Zappacosta D."/>
            <person name="Garbus I."/>
            <person name="Selva J.P."/>
            <person name="Gallo C.A."/>
            <person name="Diaz A."/>
            <person name="Albertini E."/>
            <person name="Caccamo M."/>
            <person name="Echenique V."/>
        </authorList>
    </citation>
    <scope>NUCLEOTIDE SEQUENCE [LARGE SCALE GENOMIC DNA]</scope>
    <source>
        <strain evidence="5">cv. Victoria</strain>
        <tissue evidence="4">Leaf</tissue>
    </source>
</reference>
<dbReference type="Pfam" id="PF00071">
    <property type="entry name" value="Ras"/>
    <property type="match status" value="1"/>
</dbReference>
<dbReference type="GO" id="GO:0005525">
    <property type="term" value="F:GTP binding"/>
    <property type="evidence" value="ECO:0007669"/>
    <property type="project" value="UniProtKB-KW"/>
</dbReference>
<dbReference type="InterPro" id="IPR001806">
    <property type="entry name" value="Small_GTPase"/>
</dbReference>
<name>A0A5J9WS57_9POAL</name>
<dbReference type="EMBL" id="RWGY01000002">
    <property type="protein sequence ID" value="TVU50200.1"/>
    <property type="molecule type" value="Genomic_DNA"/>
</dbReference>
<evidence type="ECO:0000256" key="2">
    <source>
        <dbReference type="ARBA" id="ARBA00022741"/>
    </source>
</evidence>
<dbReference type="AlphaFoldDB" id="A0A5J9WS57"/>
<accession>A0A5J9WS57</accession>
<dbReference type="Gene3D" id="3.40.50.300">
    <property type="entry name" value="P-loop containing nucleotide triphosphate hydrolases"/>
    <property type="match status" value="1"/>
</dbReference>
<dbReference type="SUPFAM" id="SSF52540">
    <property type="entry name" value="P-loop containing nucleoside triphosphate hydrolases"/>
    <property type="match status" value="1"/>
</dbReference>
<evidence type="ECO:0000256" key="1">
    <source>
        <dbReference type="ARBA" id="ARBA00006270"/>
    </source>
</evidence>
<dbReference type="InterPro" id="IPR027417">
    <property type="entry name" value="P-loop_NTPase"/>
</dbReference>
<evidence type="ECO:0000313" key="4">
    <source>
        <dbReference type="EMBL" id="TVU50200.1"/>
    </source>
</evidence>
<protein>
    <submittedName>
        <fullName evidence="4">Uncharacterized protein</fullName>
    </submittedName>
</protein>
<comment type="caution">
    <text evidence="4">The sequence shown here is derived from an EMBL/GenBank/DDBJ whole genome shotgun (WGS) entry which is preliminary data.</text>
</comment>
<keyword evidence="3" id="KW-0342">GTP-binding</keyword>
<feature type="non-terminal residue" evidence="4">
    <location>
        <position position="57"/>
    </location>
</feature>
<gene>
    <name evidence="4" type="ORF">EJB05_01562</name>
</gene>
<sequence length="57" mass="6344">MDESKRGVATATGQELADKYGIKFFETSAKADLNVNHVFFSIAHDIIHRLTETNSMS</sequence>
<keyword evidence="2" id="KW-0547">Nucleotide-binding</keyword>
<dbReference type="PROSITE" id="PS51419">
    <property type="entry name" value="RAB"/>
    <property type="match status" value="1"/>
</dbReference>
<keyword evidence="5" id="KW-1185">Reference proteome</keyword>
<dbReference type="GO" id="GO:0003924">
    <property type="term" value="F:GTPase activity"/>
    <property type="evidence" value="ECO:0007669"/>
    <property type="project" value="InterPro"/>
</dbReference>
<organism evidence="4 5">
    <name type="scientific">Eragrostis curvula</name>
    <name type="common">weeping love grass</name>
    <dbReference type="NCBI Taxonomy" id="38414"/>
    <lineage>
        <taxon>Eukaryota</taxon>
        <taxon>Viridiplantae</taxon>
        <taxon>Streptophyta</taxon>
        <taxon>Embryophyta</taxon>
        <taxon>Tracheophyta</taxon>
        <taxon>Spermatophyta</taxon>
        <taxon>Magnoliopsida</taxon>
        <taxon>Liliopsida</taxon>
        <taxon>Poales</taxon>
        <taxon>Poaceae</taxon>
        <taxon>PACMAD clade</taxon>
        <taxon>Chloridoideae</taxon>
        <taxon>Eragrostideae</taxon>
        <taxon>Eragrostidinae</taxon>
        <taxon>Eragrostis</taxon>
    </lineage>
</organism>
<dbReference type="Gramene" id="TVU50200">
    <property type="protein sequence ID" value="TVU50200"/>
    <property type="gene ID" value="EJB05_01562"/>
</dbReference>